<dbReference type="InterPro" id="IPR001453">
    <property type="entry name" value="MoaB/Mog_dom"/>
</dbReference>
<dbReference type="InterPro" id="IPR038987">
    <property type="entry name" value="MoeA-like"/>
</dbReference>
<dbReference type="Gene3D" id="2.170.190.11">
    <property type="entry name" value="Molybdopterin biosynthesis moea protein, domain 3"/>
    <property type="match status" value="1"/>
</dbReference>
<dbReference type="PATRIC" id="fig|1727163.4.peg.1862"/>
<dbReference type="InterPro" id="IPR005111">
    <property type="entry name" value="MoeA_C_domain_IV"/>
</dbReference>
<dbReference type="GO" id="GO:0061599">
    <property type="term" value="F:molybdopterin molybdotransferase activity"/>
    <property type="evidence" value="ECO:0007669"/>
    <property type="project" value="UniProtKB-UniRule"/>
</dbReference>
<reference evidence="8 9" key="2">
    <citation type="journal article" date="2016" name="Genome Announc.">
        <title>Complete Genome Sequence of Algoriphagus sp. Strain M8-2, Isolated from a Brackish Lake.</title>
        <authorList>
            <person name="Muraguchi Y."/>
            <person name="Kushimoto K."/>
            <person name="Ohtsubo Y."/>
            <person name="Suzuki T."/>
            <person name="Dohra H."/>
            <person name="Kimbara K."/>
            <person name="Shintani M."/>
        </authorList>
    </citation>
    <scope>NUCLEOTIDE SEQUENCE [LARGE SCALE GENOMIC DNA]</scope>
    <source>
        <strain evidence="8 9">M8-2</strain>
    </source>
</reference>
<dbReference type="Pfam" id="PF03453">
    <property type="entry name" value="MoeA_N"/>
    <property type="match status" value="1"/>
</dbReference>
<evidence type="ECO:0000313" key="8">
    <source>
        <dbReference type="EMBL" id="AMQ56537.1"/>
    </source>
</evidence>
<evidence type="ECO:0000256" key="6">
    <source>
        <dbReference type="RuleBase" id="RU365090"/>
    </source>
</evidence>
<comment type="cofactor">
    <cofactor evidence="6">
        <name>Mg(2+)</name>
        <dbReference type="ChEBI" id="CHEBI:18420"/>
    </cofactor>
</comment>
<dbReference type="SUPFAM" id="SSF63882">
    <property type="entry name" value="MoeA N-terminal region -like"/>
    <property type="match status" value="1"/>
</dbReference>
<dbReference type="SUPFAM" id="SSF53218">
    <property type="entry name" value="Molybdenum cofactor biosynthesis proteins"/>
    <property type="match status" value="1"/>
</dbReference>
<dbReference type="RefSeq" id="WP_067546249.1">
    <property type="nucleotide sequence ID" value="NZ_CP012836.1"/>
</dbReference>
<keyword evidence="6" id="KW-0479">Metal-binding</keyword>
<comment type="similarity">
    <text evidence="3 6">Belongs to the MoeA family.</text>
</comment>
<feature type="domain" description="MoaB/Mog" evidence="7">
    <location>
        <begin position="176"/>
        <end position="314"/>
    </location>
</feature>
<evidence type="ECO:0000259" key="7">
    <source>
        <dbReference type="SMART" id="SM00852"/>
    </source>
</evidence>
<dbReference type="NCBIfam" id="TIGR00177">
    <property type="entry name" value="molyb_syn"/>
    <property type="match status" value="1"/>
</dbReference>
<comment type="function">
    <text evidence="1 6">Catalyzes the insertion of molybdate into adenylated molybdopterin with the concomitant release of AMP.</text>
</comment>
<dbReference type="EMBL" id="CP012836">
    <property type="protein sequence ID" value="AMQ56537.1"/>
    <property type="molecule type" value="Genomic_DNA"/>
</dbReference>
<dbReference type="KEGG" id="alm:AO498_08915"/>
<dbReference type="PANTHER" id="PTHR10192:SF5">
    <property type="entry name" value="GEPHYRIN"/>
    <property type="match status" value="1"/>
</dbReference>
<gene>
    <name evidence="8" type="ORF">AO498_08915</name>
</gene>
<keyword evidence="6" id="KW-0808">Transferase</keyword>
<dbReference type="Pfam" id="PF03454">
    <property type="entry name" value="MoeA_C"/>
    <property type="match status" value="1"/>
</dbReference>
<dbReference type="InterPro" id="IPR036688">
    <property type="entry name" value="MoeA_C_domain_IV_sf"/>
</dbReference>
<name>A0A142EN32_9BACT</name>
<evidence type="ECO:0000256" key="4">
    <source>
        <dbReference type="ARBA" id="ARBA00023150"/>
    </source>
</evidence>
<evidence type="ECO:0000313" key="9">
    <source>
        <dbReference type="Proteomes" id="UP000073816"/>
    </source>
</evidence>
<dbReference type="SMART" id="SM00852">
    <property type="entry name" value="MoCF_biosynth"/>
    <property type="match status" value="1"/>
</dbReference>
<dbReference type="CDD" id="cd00887">
    <property type="entry name" value="MoeA"/>
    <property type="match status" value="1"/>
</dbReference>
<dbReference type="Pfam" id="PF00994">
    <property type="entry name" value="MoCF_biosynth"/>
    <property type="match status" value="1"/>
</dbReference>
<dbReference type="InterPro" id="IPR036425">
    <property type="entry name" value="MoaB/Mog-like_dom_sf"/>
</dbReference>
<dbReference type="Proteomes" id="UP000073816">
    <property type="component" value="Chromosome"/>
</dbReference>
<accession>A0A142EN32</accession>
<dbReference type="Gene3D" id="3.90.105.10">
    <property type="entry name" value="Molybdopterin biosynthesis moea protein, domain 2"/>
    <property type="match status" value="1"/>
</dbReference>
<evidence type="ECO:0000256" key="3">
    <source>
        <dbReference type="ARBA" id="ARBA00010763"/>
    </source>
</evidence>
<keyword evidence="9" id="KW-1185">Reference proteome</keyword>
<dbReference type="UniPathway" id="UPA00344"/>
<dbReference type="GO" id="GO:0005829">
    <property type="term" value="C:cytosol"/>
    <property type="evidence" value="ECO:0007669"/>
    <property type="project" value="TreeGrafter"/>
</dbReference>
<proteinExistence type="inferred from homology"/>
<comment type="catalytic activity">
    <reaction evidence="5">
        <text>adenylyl-molybdopterin + molybdate = Mo-molybdopterin + AMP + H(+)</text>
        <dbReference type="Rhea" id="RHEA:35047"/>
        <dbReference type="ChEBI" id="CHEBI:15378"/>
        <dbReference type="ChEBI" id="CHEBI:36264"/>
        <dbReference type="ChEBI" id="CHEBI:62727"/>
        <dbReference type="ChEBI" id="CHEBI:71302"/>
        <dbReference type="ChEBI" id="CHEBI:456215"/>
        <dbReference type="EC" id="2.10.1.1"/>
    </reaction>
</comment>
<comment type="pathway">
    <text evidence="2 6">Cofactor biosynthesis; molybdopterin biosynthesis.</text>
</comment>
<dbReference type="PANTHER" id="PTHR10192">
    <property type="entry name" value="MOLYBDOPTERIN BIOSYNTHESIS PROTEIN"/>
    <property type="match status" value="1"/>
</dbReference>
<keyword evidence="6" id="KW-0460">Magnesium</keyword>
<organism evidence="8 9">
    <name type="scientific">Algoriphagus sanaruensis</name>
    <dbReference type="NCBI Taxonomy" id="1727163"/>
    <lineage>
        <taxon>Bacteria</taxon>
        <taxon>Pseudomonadati</taxon>
        <taxon>Bacteroidota</taxon>
        <taxon>Cytophagia</taxon>
        <taxon>Cytophagales</taxon>
        <taxon>Cyclobacteriaceae</taxon>
        <taxon>Algoriphagus</taxon>
    </lineage>
</organism>
<keyword evidence="6" id="KW-0500">Molybdenum</keyword>
<dbReference type="EC" id="2.10.1.1" evidence="6"/>
<reference evidence="9" key="1">
    <citation type="submission" date="2015-09" db="EMBL/GenBank/DDBJ databases">
        <title>Complete sequence of Algoriphagus sp. M8-2.</title>
        <authorList>
            <person name="Shintani M."/>
        </authorList>
    </citation>
    <scope>NUCLEOTIDE SEQUENCE [LARGE SCALE GENOMIC DNA]</scope>
    <source>
        <strain evidence="9">M8-2</strain>
    </source>
</reference>
<dbReference type="AlphaFoldDB" id="A0A142EN32"/>
<dbReference type="Gene3D" id="3.40.980.10">
    <property type="entry name" value="MoaB/Mog-like domain"/>
    <property type="match status" value="1"/>
</dbReference>
<evidence type="ECO:0000256" key="5">
    <source>
        <dbReference type="ARBA" id="ARBA00047317"/>
    </source>
</evidence>
<dbReference type="InterPro" id="IPR036135">
    <property type="entry name" value="MoeA_linker/N_sf"/>
</dbReference>
<dbReference type="GO" id="GO:0046872">
    <property type="term" value="F:metal ion binding"/>
    <property type="evidence" value="ECO:0007669"/>
    <property type="project" value="UniProtKB-UniRule"/>
</dbReference>
<dbReference type="OrthoDB" id="9804758at2"/>
<dbReference type="Gene3D" id="2.40.340.10">
    <property type="entry name" value="MoeA, C-terminal, domain IV"/>
    <property type="match status" value="1"/>
</dbReference>
<dbReference type="GO" id="GO:0006777">
    <property type="term" value="P:Mo-molybdopterin cofactor biosynthetic process"/>
    <property type="evidence" value="ECO:0007669"/>
    <property type="project" value="UniProtKB-UniRule"/>
</dbReference>
<protein>
    <recommendedName>
        <fullName evidence="6">Molybdopterin molybdenumtransferase</fullName>
        <ecNumber evidence="6">2.10.1.1</ecNumber>
    </recommendedName>
</protein>
<evidence type="ECO:0000256" key="1">
    <source>
        <dbReference type="ARBA" id="ARBA00002901"/>
    </source>
</evidence>
<dbReference type="InterPro" id="IPR005110">
    <property type="entry name" value="MoeA_linker/N"/>
</dbReference>
<keyword evidence="4 6" id="KW-0501">Molybdenum cofactor biosynthesis</keyword>
<dbReference type="InterPro" id="IPR008284">
    <property type="entry name" value="MoCF_biosynth_CS"/>
</dbReference>
<evidence type="ECO:0000256" key="2">
    <source>
        <dbReference type="ARBA" id="ARBA00005046"/>
    </source>
</evidence>
<dbReference type="SUPFAM" id="SSF63867">
    <property type="entry name" value="MoeA C-terminal domain-like"/>
    <property type="match status" value="1"/>
</dbReference>
<sequence>MLEFISVTQVKSLLQNSSIPRKSEQVPLSEALGRITYSPVIAPIPVPLFDNSGMDGYAICFADAGDSRKVVHMVQAGASPSIEWEKGTAVRIFTGAPVPKGADTVIQQEWVTLVGDQIFFDLEKITLGMHVRKAGAQCHVGEEVIPENTLLTPGSIGLLASLGITTVEVIAKPKVGLILTGDEIVESGTELLPGQIFNSNGPAIQTYLTQLGLDLPTIWKVKDQKDEVVRVIREALNEVDVLLLTGGISVGDFDFVKPALEENGVDPVFYKVKQRPGKPLLVGSKGPQIVFALPGNPASVLSCFIQYVKPVLLTWMGDQGAWTRKIEVPLAETFTKKVPLTFFLKAKLENGKVHILPGQESFNLLPFGIADGLVEIPEELEAIDKGSLVIFYPW</sequence>
<dbReference type="STRING" id="1727163.AO498_08915"/>
<dbReference type="PROSITE" id="PS01079">
    <property type="entry name" value="MOCF_BIOSYNTHESIS_2"/>
    <property type="match status" value="1"/>
</dbReference>